<dbReference type="InterPro" id="IPR032710">
    <property type="entry name" value="NTF2-like_dom_sf"/>
</dbReference>
<dbReference type="AlphaFoldDB" id="M2NR90"/>
<dbReference type="EMBL" id="ANMG01000054">
    <property type="protein sequence ID" value="EMD24834.1"/>
    <property type="molecule type" value="Genomic_DNA"/>
</dbReference>
<gene>
    <name evidence="3" type="ORF">B0293_21150</name>
    <name evidence="2" type="ORF">C791_5526</name>
</gene>
<dbReference type="GO" id="GO:0016853">
    <property type="term" value="F:isomerase activity"/>
    <property type="evidence" value="ECO:0007669"/>
    <property type="project" value="UniProtKB-KW"/>
</dbReference>
<dbReference type="OrthoDB" id="3257148at2"/>
<dbReference type="Gene3D" id="3.10.450.50">
    <property type="match status" value="1"/>
</dbReference>
<evidence type="ECO:0000259" key="1">
    <source>
        <dbReference type="Pfam" id="PF12680"/>
    </source>
</evidence>
<dbReference type="Proteomes" id="UP000188551">
    <property type="component" value="Unassembled WGS sequence"/>
</dbReference>
<evidence type="ECO:0000313" key="3">
    <source>
        <dbReference type="EMBL" id="OOC04340.1"/>
    </source>
</evidence>
<name>M2NR90_9PSEU</name>
<dbReference type="Proteomes" id="UP000014137">
    <property type="component" value="Unassembled WGS sequence"/>
</dbReference>
<organism evidence="2 4">
    <name type="scientific">Amycolatopsis azurea DSM 43854</name>
    <dbReference type="NCBI Taxonomy" id="1238180"/>
    <lineage>
        <taxon>Bacteria</taxon>
        <taxon>Bacillati</taxon>
        <taxon>Actinomycetota</taxon>
        <taxon>Actinomycetes</taxon>
        <taxon>Pseudonocardiales</taxon>
        <taxon>Pseudonocardiaceae</taxon>
        <taxon>Amycolatopsis</taxon>
    </lineage>
</organism>
<reference evidence="3 5" key="2">
    <citation type="submission" date="2017-02" db="EMBL/GenBank/DDBJ databases">
        <title>Amycolatopsis azurea DSM 43854 draft genome.</title>
        <authorList>
            <person name="Mayilraj S."/>
        </authorList>
    </citation>
    <scope>NUCLEOTIDE SEQUENCE [LARGE SCALE GENOMIC DNA]</scope>
    <source>
        <strain evidence="3 5">DSM 43854</strain>
    </source>
</reference>
<proteinExistence type="predicted"/>
<feature type="domain" description="SnoaL-like" evidence="1">
    <location>
        <begin position="11"/>
        <end position="102"/>
    </location>
</feature>
<comment type="caution">
    <text evidence="2">The sequence shown here is derived from an EMBL/GenBank/DDBJ whole genome shotgun (WGS) entry which is preliminary data.</text>
</comment>
<dbReference type="SUPFAM" id="SSF54427">
    <property type="entry name" value="NTF2-like"/>
    <property type="match status" value="1"/>
</dbReference>
<keyword evidence="5" id="KW-1185">Reference proteome</keyword>
<dbReference type="EMBL" id="MUXN01000016">
    <property type="protein sequence ID" value="OOC04340.1"/>
    <property type="molecule type" value="Genomic_DNA"/>
</dbReference>
<reference evidence="2 4" key="1">
    <citation type="submission" date="2012-10" db="EMBL/GenBank/DDBJ databases">
        <title>Genome assembly of Amycolatopsis azurea DSM 43854.</title>
        <authorList>
            <person name="Khatri I."/>
            <person name="Kaur I."/>
            <person name="Subramanian S."/>
            <person name="Mayilraj S."/>
        </authorList>
    </citation>
    <scope>NUCLEOTIDE SEQUENCE [LARGE SCALE GENOMIC DNA]</scope>
    <source>
        <strain evidence="2 4">DSM 43854</strain>
    </source>
</reference>
<accession>M2NR90</accession>
<evidence type="ECO:0000313" key="5">
    <source>
        <dbReference type="Proteomes" id="UP000188551"/>
    </source>
</evidence>
<evidence type="ECO:0000313" key="2">
    <source>
        <dbReference type="EMBL" id="EMD24834.1"/>
    </source>
</evidence>
<dbReference type="RefSeq" id="WP_005162220.1">
    <property type="nucleotide sequence ID" value="NZ_ANMG01000054.1"/>
</dbReference>
<dbReference type="InterPro" id="IPR037401">
    <property type="entry name" value="SnoaL-like"/>
</dbReference>
<keyword evidence="3" id="KW-0413">Isomerase</keyword>
<dbReference type="PATRIC" id="fig|1238180.3.peg.5442"/>
<evidence type="ECO:0000313" key="4">
    <source>
        <dbReference type="Proteomes" id="UP000014137"/>
    </source>
</evidence>
<dbReference type="Pfam" id="PF12680">
    <property type="entry name" value="SnoaL_2"/>
    <property type="match status" value="1"/>
</dbReference>
<protein>
    <submittedName>
        <fullName evidence="3">Ketosteroid isomerase</fullName>
    </submittedName>
</protein>
<sequence length="125" mass="13067">MTSPALDIALAYHHAWTGKDFEKAMTYVADDIVCHSPGGPLSGAEAFRGFMGPFTEILTGSTLLSAFGDETTALLMYDTATLPVASAPGAELVTVREGKIVELRIVFDRAPFDAAREAAAGSASA</sequence>